<evidence type="ECO:0000256" key="10">
    <source>
        <dbReference type="ARBA" id="ARBA00023212"/>
    </source>
</evidence>
<evidence type="ECO:0000256" key="11">
    <source>
        <dbReference type="PROSITE-ProRule" id="PRU10141"/>
    </source>
</evidence>
<keyword evidence="8 14" id="KW-0418">Kinase</keyword>
<proteinExistence type="inferred from homology"/>
<evidence type="ECO:0000256" key="5">
    <source>
        <dbReference type="ARBA" id="ARBA00022527"/>
    </source>
</evidence>
<keyword evidence="7 11" id="KW-0547">Nucleotide-binding</keyword>
<protein>
    <recommendedName>
        <fullName evidence="4">non-specific serine/threonine protein kinase</fullName>
        <ecNumber evidence="4">2.7.11.1</ecNumber>
    </recommendedName>
</protein>
<comment type="similarity">
    <text evidence="3">Belongs to the protein kinase superfamily. NEK Ser/Thr protein kinase family. NIMA subfamily.</text>
</comment>
<evidence type="ECO:0000256" key="2">
    <source>
        <dbReference type="ARBA" id="ARBA00004647"/>
    </source>
</evidence>
<dbReference type="InterPro" id="IPR011009">
    <property type="entry name" value="Kinase-like_dom_sf"/>
</dbReference>
<name>A0ABU2Q9J6_9ACTN</name>
<evidence type="ECO:0000256" key="6">
    <source>
        <dbReference type="ARBA" id="ARBA00022679"/>
    </source>
</evidence>
<keyword evidence="9 11" id="KW-0067">ATP-binding</keyword>
<dbReference type="PROSITE" id="PS00107">
    <property type="entry name" value="PROTEIN_KINASE_ATP"/>
    <property type="match status" value="1"/>
</dbReference>
<comment type="caution">
    <text evidence="14">The sequence shown here is derived from an EMBL/GenBank/DDBJ whole genome shotgun (WGS) entry which is preliminary data.</text>
</comment>
<evidence type="ECO:0000256" key="12">
    <source>
        <dbReference type="SAM" id="MobiDB-lite"/>
    </source>
</evidence>
<dbReference type="Gene3D" id="1.10.510.10">
    <property type="entry name" value="Transferase(Phosphotransferase) domain 1"/>
    <property type="match status" value="1"/>
</dbReference>
<evidence type="ECO:0000256" key="3">
    <source>
        <dbReference type="ARBA" id="ARBA00010886"/>
    </source>
</evidence>
<dbReference type="SUPFAM" id="SSF56112">
    <property type="entry name" value="Protein kinase-like (PK-like)"/>
    <property type="match status" value="1"/>
</dbReference>
<dbReference type="GO" id="GO:0016301">
    <property type="term" value="F:kinase activity"/>
    <property type="evidence" value="ECO:0007669"/>
    <property type="project" value="UniProtKB-KW"/>
</dbReference>
<evidence type="ECO:0000256" key="8">
    <source>
        <dbReference type="ARBA" id="ARBA00022777"/>
    </source>
</evidence>
<accession>A0ABU2Q9J6</accession>
<keyword evidence="6" id="KW-0808">Transferase</keyword>
<dbReference type="EC" id="2.7.11.1" evidence="4"/>
<dbReference type="RefSeq" id="WP_311709293.1">
    <property type="nucleotide sequence ID" value="NZ_JAVRFB010000002.1"/>
</dbReference>
<evidence type="ECO:0000256" key="1">
    <source>
        <dbReference type="ARBA" id="ARBA00004300"/>
    </source>
</evidence>
<feature type="binding site" evidence="11">
    <location>
        <position position="43"/>
    </location>
    <ligand>
        <name>ATP</name>
        <dbReference type="ChEBI" id="CHEBI:30616"/>
    </ligand>
</feature>
<dbReference type="Proteomes" id="UP001180503">
    <property type="component" value="Unassembled WGS sequence"/>
</dbReference>
<dbReference type="Pfam" id="PF07714">
    <property type="entry name" value="PK_Tyr_Ser-Thr"/>
    <property type="match status" value="1"/>
</dbReference>
<feature type="domain" description="Protein kinase" evidence="13">
    <location>
        <begin position="1"/>
        <end position="260"/>
    </location>
</feature>
<dbReference type="InterPro" id="IPR017441">
    <property type="entry name" value="Protein_kinase_ATP_BS"/>
</dbReference>
<keyword evidence="10" id="KW-0963">Cytoplasm</keyword>
<dbReference type="EMBL" id="JAVRFB010000002">
    <property type="protein sequence ID" value="MDT0401123.1"/>
    <property type="molecule type" value="Genomic_DNA"/>
</dbReference>
<dbReference type="InterPro" id="IPR000719">
    <property type="entry name" value="Prot_kinase_dom"/>
</dbReference>
<evidence type="ECO:0000256" key="4">
    <source>
        <dbReference type="ARBA" id="ARBA00012513"/>
    </source>
</evidence>
<dbReference type="Gene3D" id="3.30.200.20">
    <property type="entry name" value="Phosphorylase Kinase, domain 1"/>
    <property type="match status" value="1"/>
</dbReference>
<reference evidence="15" key="1">
    <citation type="submission" date="2023-07" db="EMBL/GenBank/DDBJ databases">
        <title>30 novel species of actinomycetes from the DSMZ collection.</title>
        <authorList>
            <person name="Nouioui I."/>
        </authorList>
    </citation>
    <scope>NUCLEOTIDE SEQUENCE [LARGE SCALE GENOMIC DNA]</scope>
    <source>
        <strain evidence="15">DSM 41635</strain>
    </source>
</reference>
<dbReference type="InterPro" id="IPR001245">
    <property type="entry name" value="Ser-Thr/Tyr_kinase_cat_dom"/>
</dbReference>
<dbReference type="SMART" id="SM00220">
    <property type="entry name" value="S_TKc"/>
    <property type="match status" value="1"/>
</dbReference>
<feature type="region of interest" description="Disordered" evidence="12">
    <location>
        <begin position="159"/>
        <end position="212"/>
    </location>
</feature>
<feature type="region of interest" description="Disordered" evidence="12">
    <location>
        <begin position="295"/>
        <end position="335"/>
    </location>
</feature>
<evidence type="ECO:0000259" key="13">
    <source>
        <dbReference type="PROSITE" id="PS50011"/>
    </source>
</evidence>
<feature type="compositionally biased region" description="Polar residues" evidence="12">
    <location>
        <begin position="300"/>
        <end position="316"/>
    </location>
</feature>
<dbReference type="PANTHER" id="PTHR43289:SF6">
    <property type="entry name" value="SERINE_THREONINE-PROTEIN KINASE NEKL-3"/>
    <property type="match status" value="1"/>
</dbReference>
<gene>
    <name evidence="14" type="ORF">RM528_04565</name>
</gene>
<evidence type="ECO:0000256" key="7">
    <source>
        <dbReference type="ARBA" id="ARBA00022741"/>
    </source>
</evidence>
<keyword evidence="10" id="KW-0206">Cytoskeleton</keyword>
<dbReference type="PANTHER" id="PTHR43289">
    <property type="entry name" value="MITOGEN-ACTIVATED PROTEIN KINASE KINASE KINASE 20-RELATED"/>
    <property type="match status" value="1"/>
</dbReference>
<organism evidence="14 15">
    <name type="scientific">Streptomyces edwardsiae</name>
    <dbReference type="NCBI Taxonomy" id="3075527"/>
    <lineage>
        <taxon>Bacteria</taxon>
        <taxon>Bacillati</taxon>
        <taxon>Actinomycetota</taxon>
        <taxon>Actinomycetes</taxon>
        <taxon>Kitasatosporales</taxon>
        <taxon>Streptomycetaceae</taxon>
        <taxon>Streptomyces</taxon>
    </lineage>
</organism>
<sequence length="351" mass="38755">MQEFTPGTVLLDRYQLTSVLGRGAMGRVWQGRDLRLERPVAVKTVATDLLAVPRSREEALRRFQREAKAAARLHHPNATTVFDASITDGLVHRDLKTQNDMVRRDAVVEILDFGLVKVLSDTDPRLTMTGDSIGDIACASPELLSGQDRLDGRTERTPLTRTTAAPDPWINARGNYPGTARGPYNARTTGGAEGRRCPAVCPSRRSATHDGSPPKSVRWSMCSWWDLLLSVAVLGVQVVHTSMVFRACSTNWLRFATAWFRKRLIRRASASGTAAWAPGPCPRVTTWTVVTQAESDRESSSVMRASFSGPSISSPQHPRLRPRSLRCPSPLRDSEGRDTRVTAVFLVTVNR</sequence>
<evidence type="ECO:0000256" key="9">
    <source>
        <dbReference type="ARBA" id="ARBA00022840"/>
    </source>
</evidence>
<comment type="subcellular location">
    <subcellularLocation>
        <location evidence="1">Cytoplasm</location>
        <location evidence="1">Cytoskeleton</location>
        <location evidence="1">Microtubule organizing center</location>
        <location evidence="1">Centrosome</location>
    </subcellularLocation>
    <subcellularLocation>
        <location evidence="2">Cytoplasm</location>
        <location evidence="2">Cytoskeleton</location>
        <location evidence="2">Spindle pole</location>
    </subcellularLocation>
</comment>
<evidence type="ECO:0000313" key="14">
    <source>
        <dbReference type="EMBL" id="MDT0401123.1"/>
    </source>
</evidence>
<dbReference type="PROSITE" id="PS50011">
    <property type="entry name" value="PROTEIN_KINASE_DOM"/>
    <property type="match status" value="1"/>
</dbReference>
<keyword evidence="5" id="KW-0723">Serine/threonine-protein kinase</keyword>
<evidence type="ECO:0000313" key="15">
    <source>
        <dbReference type="Proteomes" id="UP001180503"/>
    </source>
</evidence>